<evidence type="ECO:0000313" key="15">
    <source>
        <dbReference type="EMBL" id="TWW60870.1"/>
    </source>
</evidence>
<evidence type="ECO:0000256" key="7">
    <source>
        <dbReference type="ARBA" id="ARBA00022729"/>
    </source>
</evidence>
<evidence type="ECO:0000256" key="4">
    <source>
        <dbReference type="ARBA" id="ARBA00022473"/>
    </source>
</evidence>
<dbReference type="AlphaFoldDB" id="A0A5C6N558"/>
<keyword evidence="16" id="KW-1185">Reference proteome</keyword>
<comment type="caution">
    <text evidence="11">Lacks conserved residue(s) required for the propagation of feature annotation.</text>
</comment>
<dbReference type="Gene3D" id="2.40.50.120">
    <property type="match status" value="1"/>
</dbReference>
<feature type="domain" description="FZ" evidence="13">
    <location>
        <begin position="204"/>
        <end position="320"/>
    </location>
</feature>
<gene>
    <name evidence="15" type="ORF">D4764_05G0009600</name>
</gene>
<comment type="subcellular location">
    <subcellularLocation>
        <location evidence="1">Secreted</location>
    </subcellularLocation>
</comment>
<dbReference type="InterPro" id="IPR036790">
    <property type="entry name" value="Frizzled_dom_sf"/>
</dbReference>
<dbReference type="PANTHER" id="PTHR11309">
    <property type="entry name" value="FRIZZLED"/>
    <property type="match status" value="1"/>
</dbReference>
<keyword evidence="9 11" id="KW-1015">Disulfide bond</keyword>
<comment type="similarity">
    <text evidence="2">Belongs to the secreted frizzled-related protein (sFRP) family.</text>
</comment>
<dbReference type="GO" id="GO:0017147">
    <property type="term" value="F:Wnt-protein binding"/>
    <property type="evidence" value="ECO:0007669"/>
    <property type="project" value="TreeGrafter"/>
</dbReference>
<dbReference type="GO" id="GO:0030154">
    <property type="term" value="P:cell differentiation"/>
    <property type="evidence" value="ECO:0007669"/>
    <property type="project" value="UniProtKB-KW"/>
</dbReference>
<proteinExistence type="inferred from homology"/>
<evidence type="ECO:0000256" key="6">
    <source>
        <dbReference type="ARBA" id="ARBA00022687"/>
    </source>
</evidence>
<evidence type="ECO:0000256" key="8">
    <source>
        <dbReference type="ARBA" id="ARBA00022782"/>
    </source>
</evidence>
<sequence>MVAATAPQRQHASPEPPEGSWGEGGTTGPISVSAAHWAKCTQGPSLLLLKRFTCLEGRQLLNQLQSSLHLSLTVPPSGWSFHRFRVESDLPDRLRFWLAVTALVVSQQAHQCDKTVPGWSEQSQRFASPKLQRSQTQQRTEPREESAVVRTHKHKQAGNMSPLSESFWGVIQLAFAVALTSPCRASEYEYFWKLDAYNGGRSYGKPPQCVDIPTDLRLCHNVGYNQMLLPNLLEHETMAEVKQQASSWVPLVHKNCHPGTQVFLCSLFAPVCLERPIYPCRWLCEAVRDGCIPIMEAFGFPWPEMLTCDKFPQDDVCIAMSQPNATEATIPTGYSPICPPCDNEMKTDVMLEHMCASEFAFKTKIKEVKRENMDRKVILHKRKKMLKSGNLKKKDIKSLVLYLKNGADCPCQQLDNLGNQYLIMGRKVDKQYLLTGIHKWDKSSKEFKKAIKKLKTYKCPAFENVF</sequence>
<accession>A0A5C6N558</accession>
<protein>
    <recommendedName>
        <fullName evidence="3">Secreted frizzled-related protein 1</fullName>
    </recommendedName>
</protein>
<dbReference type="FunFam" id="1.10.2000.10:FF:000001">
    <property type="entry name" value="secreted frizzled-related protein 2"/>
    <property type="match status" value="1"/>
</dbReference>
<evidence type="ECO:0000313" key="16">
    <source>
        <dbReference type="Proteomes" id="UP000324091"/>
    </source>
</evidence>
<evidence type="ECO:0000256" key="3">
    <source>
        <dbReference type="ARBA" id="ARBA00020517"/>
    </source>
</evidence>
<dbReference type="GO" id="GO:0060070">
    <property type="term" value="P:canonical Wnt signaling pathway"/>
    <property type="evidence" value="ECO:0007669"/>
    <property type="project" value="TreeGrafter"/>
</dbReference>
<evidence type="ECO:0000259" key="13">
    <source>
        <dbReference type="PROSITE" id="PS50038"/>
    </source>
</evidence>
<keyword evidence="8" id="KW-0221">Differentiation</keyword>
<dbReference type="FunFam" id="2.40.50.120:FF:000003">
    <property type="entry name" value="Secreted frizzled-related protein 1"/>
    <property type="match status" value="1"/>
</dbReference>
<dbReference type="GO" id="GO:0005615">
    <property type="term" value="C:extracellular space"/>
    <property type="evidence" value="ECO:0007669"/>
    <property type="project" value="TreeGrafter"/>
</dbReference>
<feature type="region of interest" description="Disordered" evidence="12">
    <location>
        <begin position="116"/>
        <end position="155"/>
    </location>
</feature>
<feature type="region of interest" description="Disordered" evidence="12">
    <location>
        <begin position="1"/>
        <end position="28"/>
    </location>
</feature>
<dbReference type="InterPro" id="IPR015526">
    <property type="entry name" value="Frizzled/SFRP"/>
</dbReference>
<name>A0A5C6N558_9TELE</name>
<dbReference type="SUPFAM" id="SSF63501">
    <property type="entry name" value="Frizzled cysteine-rich domain"/>
    <property type="match status" value="1"/>
</dbReference>
<dbReference type="EMBL" id="RHFK02000018">
    <property type="protein sequence ID" value="TWW60870.1"/>
    <property type="molecule type" value="Genomic_DNA"/>
</dbReference>
<evidence type="ECO:0000256" key="10">
    <source>
        <dbReference type="ARBA" id="ARBA00023180"/>
    </source>
</evidence>
<keyword evidence="6" id="KW-0879">Wnt signaling pathway</keyword>
<dbReference type="CDD" id="cd03580">
    <property type="entry name" value="NTR_Sfrp1_like"/>
    <property type="match status" value="1"/>
</dbReference>
<feature type="compositionally biased region" description="Polar residues" evidence="12">
    <location>
        <begin position="120"/>
        <end position="139"/>
    </location>
</feature>
<evidence type="ECO:0000259" key="14">
    <source>
        <dbReference type="PROSITE" id="PS50189"/>
    </source>
</evidence>
<dbReference type="Proteomes" id="UP000324091">
    <property type="component" value="Chromosome 5"/>
</dbReference>
<dbReference type="PANTHER" id="PTHR11309:SF87">
    <property type="entry name" value="SECRETED FRIZZLED-RELATED PROTEIN 1"/>
    <property type="match status" value="1"/>
</dbReference>
<keyword evidence="4" id="KW-0217">Developmental protein</keyword>
<evidence type="ECO:0000256" key="2">
    <source>
        <dbReference type="ARBA" id="ARBA00010054"/>
    </source>
</evidence>
<dbReference type="GO" id="GO:2000026">
    <property type="term" value="P:regulation of multicellular organismal development"/>
    <property type="evidence" value="ECO:0007669"/>
    <property type="project" value="UniProtKB-ARBA"/>
</dbReference>
<dbReference type="PROSITE" id="PS50189">
    <property type="entry name" value="NTR"/>
    <property type="match status" value="1"/>
</dbReference>
<dbReference type="SMART" id="SM00063">
    <property type="entry name" value="FRI"/>
    <property type="match status" value="1"/>
</dbReference>
<dbReference type="InterPro" id="IPR041760">
    <property type="entry name" value="SFRP1_CRD"/>
</dbReference>
<keyword evidence="7" id="KW-0732">Signal</keyword>
<dbReference type="CDD" id="cd07443">
    <property type="entry name" value="CRD_SFRP1"/>
    <property type="match status" value="1"/>
</dbReference>
<dbReference type="SUPFAM" id="SSF50242">
    <property type="entry name" value="TIMP-like"/>
    <property type="match status" value="1"/>
</dbReference>
<feature type="disulfide bond" evidence="11">
    <location>
        <begin position="219"/>
        <end position="265"/>
    </location>
</feature>
<keyword evidence="10" id="KW-0325">Glycoprotein</keyword>
<keyword evidence="5" id="KW-0964">Secreted</keyword>
<dbReference type="InterPro" id="IPR001134">
    <property type="entry name" value="Netrin_domain"/>
</dbReference>
<dbReference type="InterPro" id="IPR020067">
    <property type="entry name" value="Frizzled_dom"/>
</dbReference>
<dbReference type="InterPro" id="IPR008993">
    <property type="entry name" value="TIMP-like_OB-fold"/>
</dbReference>
<dbReference type="Pfam" id="PF01759">
    <property type="entry name" value="NTR"/>
    <property type="match status" value="1"/>
</dbReference>
<organism evidence="15 16">
    <name type="scientific">Takifugu flavidus</name>
    <name type="common">sansaifugu</name>
    <dbReference type="NCBI Taxonomy" id="433684"/>
    <lineage>
        <taxon>Eukaryota</taxon>
        <taxon>Metazoa</taxon>
        <taxon>Chordata</taxon>
        <taxon>Craniata</taxon>
        <taxon>Vertebrata</taxon>
        <taxon>Euteleostomi</taxon>
        <taxon>Actinopterygii</taxon>
        <taxon>Neopterygii</taxon>
        <taxon>Teleostei</taxon>
        <taxon>Neoteleostei</taxon>
        <taxon>Acanthomorphata</taxon>
        <taxon>Eupercaria</taxon>
        <taxon>Tetraodontiformes</taxon>
        <taxon>Tetradontoidea</taxon>
        <taxon>Tetraodontidae</taxon>
        <taxon>Takifugu</taxon>
    </lineage>
</organism>
<feature type="domain" description="NTR" evidence="14">
    <location>
        <begin position="338"/>
        <end position="459"/>
    </location>
</feature>
<dbReference type="SMART" id="SM00643">
    <property type="entry name" value="C345C"/>
    <property type="match status" value="1"/>
</dbReference>
<comment type="caution">
    <text evidence="15">The sequence shown here is derived from an EMBL/GenBank/DDBJ whole genome shotgun (WGS) entry which is preliminary data.</text>
</comment>
<dbReference type="GO" id="GO:0035567">
    <property type="term" value="P:non-canonical Wnt signaling pathway"/>
    <property type="evidence" value="ECO:0007669"/>
    <property type="project" value="TreeGrafter"/>
</dbReference>
<evidence type="ECO:0000256" key="9">
    <source>
        <dbReference type="ARBA" id="ARBA00023157"/>
    </source>
</evidence>
<dbReference type="InterPro" id="IPR018933">
    <property type="entry name" value="Netrin_module_non-TIMP"/>
</dbReference>
<evidence type="ECO:0000256" key="12">
    <source>
        <dbReference type="SAM" id="MobiDB-lite"/>
    </source>
</evidence>
<feature type="disulfide bond" evidence="11">
    <location>
        <begin position="284"/>
        <end position="308"/>
    </location>
</feature>
<evidence type="ECO:0000256" key="1">
    <source>
        <dbReference type="ARBA" id="ARBA00004613"/>
    </source>
</evidence>
<dbReference type="Pfam" id="PF01392">
    <property type="entry name" value="Fz"/>
    <property type="match status" value="1"/>
</dbReference>
<reference evidence="15 16" key="1">
    <citation type="submission" date="2019-04" db="EMBL/GenBank/DDBJ databases">
        <title>Chromosome genome assembly for Takifugu flavidus.</title>
        <authorList>
            <person name="Xiao S."/>
        </authorList>
    </citation>
    <scope>NUCLEOTIDE SEQUENCE [LARGE SCALE GENOMIC DNA]</scope>
    <source>
        <strain evidence="15">HTHZ2018</strain>
        <tissue evidence="15">Muscle</tissue>
    </source>
</reference>
<evidence type="ECO:0000256" key="5">
    <source>
        <dbReference type="ARBA" id="ARBA00022525"/>
    </source>
</evidence>
<dbReference type="Gene3D" id="1.10.2000.10">
    <property type="entry name" value="Frizzled cysteine-rich domain"/>
    <property type="match status" value="1"/>
</dbReference>
<dbReference type="PROSITE" id="PS50038">
    <property type="entry name" value="FZ"/>
    <property type="match status" value="1"/>
</dbReference>
<evidence type="ECO:0000256" key="11">
    <source>
        <dbReference type="PROSITE-ProRule" id="PRU00090"/>
    </source>
</evidence>